<dbReference type="PRINTS" id="PR00598">
    <property type="entry name" value="HTHMARR"/>
</dbReference>
<dbReference type="PANTHER" id="PTHR42756:SF1">
    <property type="entry name" value="TRANSCRIPTIONAL REPRESSOR OF EMRAB OPERON"/>
    <property type="match status" value="1"/>
</dbReference>
<dbReference type="Pfam" id="PF01047">
    <property type="entry name" value="MarR"/>
    <property type="match status" value="1"/>
</dbReference>
<feature type="domain" description="HTH marR-type" evidence="4">
    <location>
        <begin position="5"/>
        <end position="137"/>
    </location>
</feature>
<dbReference type="SUPFAM" id="SSF46785">
    <property type="entry name" value="Winged helix' DNA-binding domain"/>
    <property type="match status" value="1"/>
</dbReference>
<proteinExistence type="predicted"/>
<sequence>MREKSLEALKKFRQIVSSAQQHFRRIEDQCGLSGAQLWVMREVAGNPGQRVSDLAKAMSLHMSTASNLLDKLTKRNLIRRERNDADQRIVRLFLTEEGMRIIASAPQPARGVLPEALNRLPDEVLDSLNRSLALLLDEIEVRDETAAMKPLSDLIPSDL</sequence>
<dbReference type="Gene3D" id="1.10.10.10">
    <property type="entry name" value="Winged helix-like DNA-binding domain superfamily/Winged helix DNA-binding domain"/>
    <property type="match status" value="1"/>
</dbReference>
<evidence type="ECO:0000259" key="4">
    <source>
        <dbReference type="PROSITE" id="PS50995"/>
    </source>
</evidence>
<evidence type="ECO:0000313" key="5">
    <source>
        <dbReference type="EMBL" id="BAN35033.1"/>
    </source>
</evidence>
<dbReference type="eggNOG" id="COG1846">
    <property type="taxonomic scope" value="Bacteria"/>
</dbReference>
<evidence type="ECO:0000256" key="3">
    <source>
        <dbReference type="ARBA" id="ARBA00023163"/>
    </source>
</evidence>
<dbReference type="KEGG" id="sdr:SCD_n01204"/>
<dbReference type="InterPro" id="IPR000835">
    <property type="entry name" value="HTH_MarR-typ"/>
</dbReference>
<name>S6ABV2_SULDS</name>
<keyword evidence="3" id="KW-0804">Transcription</keyword>
<evidence type="ECO:0000256" key="2">
    <source>
        <dbReference type="ARBA" id="ARBA00023125"/>
    </source>
</evidence>
<organism evidence="5 6">
    <name type="scientific">Sulfuricella denitrificans (strain DSM 22764 / NBRC 105220 / skB26)</name>
    <dbReference type="NCBI Taxonomy" id="1163617"/>
    <lineage>
        <taxon>Bacteria</taxon>
        <taxon>Pseudomonadati</taxon>
        <taxon>Pseudomonadota</taxon>
        <taxon>Betaproteobacteria</taxon>
        <taxon>Nitrosomonadales</taxon>
        <taxon>Sulfuricellaceae</taxon>
        <taxon>Sulfuricella</taxon>
    </lineage>
</organism>
<dbReference type="HOGENOM" id="CLU_083287_27_7_4"/>
<dbReference type="AlphaFoldDB" id="S6ABV2"/>
<keyword evidence="6" id="KW-1185">Reference proteome</keyword>
<dbReference type="GO" id="GO:0003677">
    <property type="term" value="F:DNA binding"/>
    <property type="evidence" value="ECO:0007669"/>
    <property type="project" value="UniProtKB-KW"/>
</dbReference>
<dbReference type="InterPro" id="IPR036390">
    <property type="entry name" value="WH_DNA-bd_sf"/>
</dbReference>
<protein>
    <submittedName>
        <fullName evidence="5">MarR family transcriptional regulator</fullName>
    </submittedName>
</protein>
<dbReference type="PROSITE" id="PS50995">
    <property type="entry name" value="HTH_MARR_2"/>
    <property type="match status" value="1"/>
</dbReference>
<dbReference type="Proteomes" id="UP000015559">
    <property type="component" value="Chromosome"/>
</dbReference>
<accession>S6ABV2</accession>
<evidence type="ECO:0000313" key="6">
    <source>
        <dbReference type="Proteomes" id="UP000015559"/>
    </source>
</evidence>
<keyword evidence="2" id="KW-0238">DNA-binding</keyword>
<reference evidence="5 6" key="1">
    <citation type="journal article" date="2012" name="Appl. Environ. Microbiol.">
        <title>Draft genome sequence of a psychrotolerant sulfur-oxidizing bacterium, Sulfuricella denitrificans skB26, and proteomic insights into cold adaptation.</title>
        <authorList>
            <person name="Watanabe T."/>
            <person name="Kojima H."/>
            <person name="Fukui M."/>
        </authorList>
    </citation>
    <scope>NUCLEOTIDE SEQUENCE [LARGE SCALE GENOMIC DNA]</scope>
    <source>
        <strain evidence="6">skB26</strain>
    </source>
</reference>
<dbReference type="PANTHER" id="PTHR42756">
    <property type="entry name" value="TRANSCRIPTIONAL REGULATOR, MARR"/>
    <property type="match status" value="1"/>
</dbReference>
<dbReference type="EMBL" id="AP013066">
    <property type="protein sequence ID" value="BAN35033.1"/>
    <property type="molecule type" value="Genomic_DNA"/>
</dbReference>
<dbReference type="GO" id="GO:0003700">
    <property type="term" value="F:DNA-binding transcription factor activity"/>
    <property type="evidence" value="ECO:0007669"/>
    <property type="project" value="InterPro"/>
</dbReference>
<evidence type="ECO:0000256" key="1">
    <source>
        <dbReference type="ARBA" id="ARBA00023015"/>
    </source>
</evidence>
<dbReference type="SMART" id="SM00347">
    <property type="entry name" value="HTH_MARR"/>
    <property type="match status" value="1"/>
</dbReference>
<dbReference type="STRING" id="1163617.SCD_n01204"/>
<dbReference type="InterPro" id="IPR036388">
    <property type="entry name" value="WH-like_DNA-bd_sf"/>
</dbReference>
<keyword evidence="1" id="KW-0805">Transcription regulation</keyword>
<gene>
    <name evidence="5" type="ORF">SCD_n01204</name>
</gene>